<keyword evidence="4" id="KW-1185">Reference proteome</keyword>
<feature type="transmembrane region" description="Helical" evidence="2">
    <location>
        <begin position="436"/>
        <end position="460"/>
    </location>
</feature>
<evidence type="ECO:0000256" key="1">
    <source>
        <dbReference type="SAM" id="MobiDB-lite"/>
    </source>
</evidence>
<keyword evidence="2" id="KW-1133">Transmembrane helix</keyword>
<name>A0A507FEW2_9FUNG</name>
<feature type="region of interest" description="Disordered" evidence="1">
    <location>
        <begin position="151"/>
        <end position="182"/>
    </location>
</feature>
<protein>
    <recommendedName>
        <fullName evidence="5">MARVEL domain-containing protein</fullName>
    </recommendedName>
</protein>
<reference evidence="3 4" key="1">
    <citation type="journal article" date="2019" name="Sci. Rep.">
        <title>Comparative genomics of chytrid fungi reveal insights into the obligate biotrophic and pathogenic lifestyle of Synchytrium endobioticum.</title>
        <authorList>
            <person name="van de Vossenberg B.T.L.H."/>
            <person name="Warris S."/>
            <person name="Nguyen H.D.T."/>
            <person name="van Gent-Pelzer M.P.E."/>
            <person name="Joly D.L."/>
            <person name="van de Geest H.C."/>
            <person name="Bonants P.J.M."/>
            <person name="Smith D.S."/>
            <person name="Levesque C.A."/>
            <person name="van der Lee T.A.J."/>
        </authorList>
    </citation>
    <scope>NUCLEOTIDE SEQUENCE [LARGE SCALE GENOMIC DNA]</scope>
    <source>
        <strain evidence="3 4">CBS 675.73</strain>
    </source>
</reference>
<keyword evidence="2" id="KW-0472">Membrane</keyword>
<dbReference type="AlphaFoldDB" id="A0A507FEW2"/>
<feature type="transmembrane region" description="Helical" evidence="2">
    <location>
        <begin position="359"/>
        <end position="380"/>
    </location>
</feature>
<sequence length="505" mass="54049">MENSRQSRASSVLPRAAGATRDSSMNRPSSAHVPNMNTNNPNASTANTRASVASTSTIPRAPPIQRISSQASSVLVSVTSAAGQDMWLSDFDPLANGDANLLSWTEKSDQLQNMAMQNEPFTSRALFDLGSANDMDDDQLSNMFPTVTRKSSIHNQYSPSTAPDNTFHDASMPPLPTDTASVLNPLVHSKSATSQISKLSSTGTGTNAVQRPSSAPKSLSIHGHSRQTTPGSASTAGTSKNSEQTAKKGACSGKEGWGGPSDLRLLSNATLGSATMWKLDDGMDGGQVGPNAKILADRLARMKLWTRQTPLPTIYETGKEWRFILRLLQFALTFASFSGLSVGTFRANYMSSVLSTSGINFMAFTAISSAFVSFAWILVYMNPSNLGIPPHKHPRISRVELVIDMYFIAMWLAASVNLASHAYIACPQVGSESCVTWDLCLLFGYACVAAFAGMVCVGVLDLREHGWGCGSGAVRSVEARGGWLQAAMVKKLKDGVEQLVDEFED</sequence>
<accession>A0A507FEW2</accession>
<evidence type="ECO:0008006" key="5">
    <source>
        <dbReference type="Google" id="ProtNLM"/>
    </source>
</evidence>
<feature type="compositionally biased region" description="Low complexity" evidence="1">
    <location>
        <begin position="35"/>
        <end position="50"/>
    </location>
</feature>
<comment type="caution">
    <text evidence="3">The sequence shown here is derived from an EMBL/GenBank/DDBJ whole genome shotgun (WGS) entry which is preliminary data.</text>
</comment>
<gene>
    <name evidence="3" type="ORF">CcCBS67573_g04065</name>
</gene>
<dbReference type="EMBL" id="QEAP01000114">
    <property type="protein sequence ID" value="TPX74672.1"/>
    <property type="molecule type" value="Genomic_DNA"/>
</dbReference>
<dbReference type="OrthoDB" id="2114433at2759"/>
<feature type="compositionally biased region" description="Low complexity" evidence="1">
    <location>
        <begin position="228"/>
        <end position="239"/>
    </location>
</feature>
<evidence type="ECO:0000313" key="3">
    <source>
        <dbReference type="EMBL" id="TPX74672.1"/>
    </source>
</evidence>
<feature type="compositionally biased region" description="Polar residues" evidence="1">
    <location>
        <begin position="1"/>
        <end position="10"/>
    </location>
</feature>
<feature type="region of interest" description="Disordered" evidence="1">
    <location>
        <begin position="1"/>
        <end position="65"/>
    </location>
</feature>
<feature type="transmembrane region" description="Helical" evidence="2">
    <location>
        <begin position="401"/>
        <end position="424"/>
    </location>
</feature>
<organism evidence="3 4">
    <name type="scientific">Chytriomyces confervae</name>
    <dbReference type="NCBI Taxonomy" id="246404"/>
    <lineage>
        <taxon>Eukaryota</taxon>
        <taxon>Fungi</taxon>
        <taxon>Fungi incertae sedis</taxon>
        <taxon>Chytridiomycota</taxon>
        <taxon>Chytridiomycota incertae sedis</taxon>
        <taxon>Chytridiomycetes</taxon>
        <taxon>Chytridiales</taxon>
        <taxon>Chytriomycetaceae</taxon>
        <taxon>Chytriomyces</taxon>
    </lineage>
</organism>
<proteinExistence type="predicted"/>
<feature type="compositionally biased region" description="Polar residues" evidence="1">
    <location>
        <begin position="151"/>
        <end position="164"/>
    </location>
</feature>
<feature type="region of interest" description="Disordered" evidence="1">
    <location>
        <begin position="194"/>
        <end position="256"/>
    </location>
</feature>
<feature type="compositionally biased region" description="Polar residues" evidence="1">
    <location>
        <begin position="194"/>
        <end position="217"/>
    </location>
</feature>
<evidence type="ECO:0000313" key="4">
    <source>
        <dbReference type="Proteomes" id="UP000320333"/>
    </source>
</evidence>
<keyword evidence="2" id="KW-0812">Transmembrane</keyword>
<dbReference type="Proteomes" id="UP000320333">
    <property type="component" value="Unassembled WGS sequence"/>
</dbReference>
<feature type="transmembrane region" description="Helical" evidence="2">
    <location>
        <begin position="327"/>
        <end position="347"/>
    </location>
</feature>
<evidence type="ECO:0000256" key="2">
    <source>
        <dbReference type="SAM" id="Phobius"/>
    </source>
</evidence>